<protein>
    <submittedName>
        <fullName evidence="7">NAD(P)H-dependent oxidoreductase subunit E</fullName>
    </submittedName>
</protein>
<dbReference type="InterPro" id="IPR028431">
    <property type="entry name" value="NADP_DH_HndA-like"/>
</dbReference>
<dbReference type="InterPro" id="IPR036249">
    <property type="entry name" value="Thioredoxin-like_sf"/>
</dbReference>
<evidence type="ECO:0000313" key="7">
    <source>
        <dbReference type="EMBL" id="QTL99020.1"/>
    </source>
</evidence>
<organism evidence="7 8">
    <name type="scientific">Iocasia fonsfrigidae</name>
    <dbReference type="NCBI Taxonomy" id="2682810"/>
    <lineage>
        <taxon>Bacteria</taxon>
        <taxon>Bacillati</taxon>
        <taxon>Bacillota</taxon>
        <taxon>Clostridia</taxon>
        <taxon>Halanaerobiales</taxon>
        <taxon>Halanaerobiaceae</taxon>
        <taxon>Iocasia</taxon>
    </lineage>
</organism>
<evidence type="ECO:0000256" key="1">
    <source>
        <dbReference type="ARBA" id="ARBA00010643"/>
    </source>
</evidence>
<dbReference type="GO" id="GO:0046872">
    <property type="term" value="F:metal ion binding"/>
    <property type="evidence" value="ECO:0007669"/>
    <property type="project" value="UniProtKB-KW"/>
</dbReference>
<dbReference type="PANTHER" id="PTHR43342:SF2">
    <property type="entry name" value="POTENTIAL NAD-REDUCING HYDROGENASE SUBUNIT"/>
    <property type="match status" value="1"/>
</dbReference>
<dbReference type="GO" id="GO:0016491">
    <property type="term" value="F:oxidoreductase activity"/>
    <property type="evidence" value="ECO:0007669"/>
    <property type="project" value="InterPro"/>
</dbReference>
<comment type="similarity">
    <text evidence="1">Belongs to the complex I 24 kDa subunit family.</text>
</comment>
<dbReference type="CDD" id="cd03064">
    <property type="entry name" value="TRX_Fd_NuoE"/>
    <property type="match status" value="1"/>
</dbReference>
<evidence type="ECO:0000256" key="3">
    <source>
        <dbReference type="ARBA" id="ARBA00022723"/>
    </source>
</evidence>
<keyword evidence="8" id="KW-1185">Reference proteome</keyword>
<dbReference type="GO" id="GO:0051537">
    <property type="term" value="F:2 iron, 2 sulfur cluster binding"/>
    <property type="evidence" value="ECO:0007669"/>
    <property type="project" value="UniProtKB-KW"/>
</dbReference>
<proteinExistence type="inferred from homology"/>
<dbReference type="AlphaFoldDB" id="A0A8A7KCP3"/>
<keyword evidence="4" id="KW-0408">Iron</keyword>
<comment type="cofactor">
    <cofactor evidence="6">
        <name>[2Fe-2S] cluster</name>
        <dbReference type="ChEBI" id="CHEBI:190135"/>
    </cofactor>
</comment>
<evidence type="ECO:0000256" key="2">
    <source>
        <dbReference type="ARBA" id="ARBA00022714"/>
    </source>
</evidence>
<evidence type="ECO:0000313" key="8">
    <source>
        <dbReference type="Proteomes" id="UP000665020"/>
    </source>
</evidence>
<dbReference type="PROSITE" id="PS01099">
    <property type="entry name" value="COMPLEX1_24K"/>
    <property type="match status" value="1"/>
</dbReference>
<dbReference type="Gene3D" id="3.40.30.10">
    <property type="entry name" value="Glutaredoxin"/>
    <property type="match status" value="1"/>
</dbReference>
<gene>
    <name evidence="7" type="ORF">GM661_14145</name>
</gene>
<reference evidence="7" key="1">
    <citation type="submission" date="2019-12" db="EMBL/GenBank/DDBJ databases">
        <authorList>
            <person name="zhang j."/>
            <person name="sun C.M."/>
        </authorList>
    </citation>
    <scope>NUCLEOTIDE SEQUENCE</scope>
    <source>
        <strain evidence="7">NS-1</strain>
    </source>
</reference>
<evidence type="ECO:0000256" key="4">
    <source>
        <dbReference type="ARBA" id="ARBA00023004"/>
    </source>
</evidence>
<sequence length="192" mass="21191">MSALLEKELQELKEVDWSRVSTKLAEIVKEREEESVIDIVHQELEGIIEKNRGQEDALLEVLHQAQELIGFVPKAVQKKIARGLKITPGEVASVMSFYAHFSERPKGKYQIALCKGTACYVKGSAEIIEKIKSKYNLEAGETTDDGLLSLEVVRCLGACGLGPVMTVNGKAHGLLNPEKAVNIVEKYKKGEI</sequence>
<keyword evidence="5" id="KW-0411">Iron-sulfur</keyword>
<dbReference type="Gene3D" id="1.10.10.1590">
    <property type="entry name" value="NADH-quinone oxidoreductase subunit E"/>
    <property type="match status" value="1"/>
</dbReference>
<dbReference type="KEGG" id="ifn:GM661_14145"/>
<evidence type="ECO:0000256" key="5">
    <source>
        <dbReference type="ARBA" id="ARBA00023014"/>
    </source>
</evidence>
<accession>A0A8A7KCP3</accession>
<dbReference type="Pfam" id="PF01257">
    <property type="entry name" value="2Fe-2S_thioredx"/>
    <property type="match status" value="1"/>
</dbReference>
<dbReference type="EMBL" id="CP046640">
    <property type="protein sequence ID" value="QTL99020.1"/>
    <property type="molecule type" value="Genomic_DNA"/>
</dbReference>
<evidence type="ECO:0000256" key="6">
    <source>
        <dbReference type="ARBA" id="ARBA00034078"/>
    </source>
</evidence>
<dbReference type="SUPFAM" id="SSF52833">
    <property type="entry name" value="Thioredoxin-like"/>
    <property type="match status" value="1"/>
</dbReference>
<dbReference type="PANTHER" id="PTHR43342">
    <property type="entry name" value="NADH-QUINONE OXIDOREDUCTASE, E SUBUNIT"/>
    <property type="match status" value="1"/>
</dbReference>
<keyword evidence="2" id="KW-0001">2Fe-2S</keyword>
<name>A0A8A7KCP3_9FIRM</name>
<keyword evidence="3" id="KW-0479">Metal-binding</keyword>
<dbReference type="InterPro" id="IPR002023">
    <property type="entry name" value="NuoE-like"/>
</dbReference>
<dbReference type="InterPro" id="IPR041921">
    <property type="entry name" value="NuoE_N"/>
</dbReference>
<dbReference type="InterPro" id="IPR042128">
    <property type="entry name" value="NuoE_dom"/>
</dbReference>
<dbReference type="RefSeq" id="WP_125991290.1">
    <property type="nucleotide sequence ID" value="NZ_CP046640.1"/>
</dbReference>
<dbReference type="Proteomes" id="UP000665020">
    <property type="component" value="Chromosome"/>
</dbReference>